<feature type="domain" description="Teneurin-like YD-shell" evidence="5">
    <location>
        <begin position="1565"/>
        <end position="1826"/>
    </location>
</feature>
<accession>A0A1H0Q3Q2</accession>
<protein>
    <submittedName>
        <fullName evidence="6">RHS repeat-associated core domain-containing protein</fullName>
    </submittedName>
</protein>
<dbReference type="Gene3D" id="2.180.10.10">
    <property type="entry name" value="RHS repeat-associated core"/>
    <property type="match status" value="4"/>
</dbReference>
<feature type="domain" description="Teneurin-like YD-shell" evidence="5">
    <location>
        <begin position="1126"/>
        <end position="1243"/>
    </location>
</feature>
<evidence type="ECO:0000256" key="1">
    <source>
        <dbReference type="ARBA" id="ARBA00022737"/>
    </source>
</evidence>
<dbReference type="NCBIfam" id="TIGR03696">
    <property type="entry name" value="Rhs_assc_core"/>
    <property type="match status" value="1"/>
</dbReference>
<dbReference type="InterPro" id="IPR050708">
    <property type="entry name" value="T6SS_VgrG/RHS"/>
</dbReference>
<dbReference type="RefSeq" id="WP_074695625.1">
    <property type="nucleotide sequence ID" value="NZ_FNJN01000004.1"/>
</dbReference>
<evidence type="ECO:0000256" key="3">
    <source>
        <dbReference type="SAM" id="SignalP"/>
    </source>
</evidence>
<dbReference type="InterPro" id="IPR045351">
    <property type="entry name" value="DUF6531"/>
</dbReference>
<dbReference type="InterPro" id="IPR031325">
    <property type="entry name" value="RHS_repeat"/>
</dbReference>
<feature type="signal peptide" evidence="3">
    <location>
        <begin position="1"/>
        <end position="22"/>
    </location>
</feature>
<dbReference type="SUPFAM" id="SSF53187">
    <property type="entry name" value="Zn-dependent exopeptidases"/>
    <property type="match status" value="1"/>
</dbReference>
<feature type="region of interest" description="Disordered" evidence="2">
    <location>
        <begin position="45"/>
        <end position="76"/>
    </location>
</feature>
<dbReference type="EMBL" id="FNJN01000004">
    <property type="protein sequence ID" value="SDP12061.1"/>
    <property type="molecule type" value="Genomic_DNA"/>
</dbReference>
<dbReference type="Pfam" id="PF05593">
    <property type="entry name" value="RHS_repeat"/>
    <property type="match status" value="6"/>
</dbReference>
<evidence type="ECO:0000313" key="7">
    <source>
        <dbReference type="Proteomes" id="UP000186456"/>
    </source>
</evidence>
<dbReference type="InterPro" id="IPR022385">
    <property type="entry name" value="Rhs_assc_core"/>
</dbReference>
<proteinExistence type="predicted"/>
<dbReference type="Proteomes" id="UP000186456">
    <property type="component" value="Unassembled WGS sequence"/>
</dbReference>
<organism evidence="6 7">
    <name type="scientific">Microbacterium testaceum (strain StLB037)</name>
    <dbReference type="NCBI Taxonomy" id="979556"/>
    <lineage>
        <taxon>Bacteria</taxon>
        <taxon>Bacillati</taxon>
        <taxon>Actinomycetota</taxon>
        <taxon>Actinomycetes</taxon>
        <taxon>Micrococcales</taxon>
        <taxon>Microbacteriaceae</taxon>
        <taxon>Microbacterium</taxon>
    </lineage>
</organism>
<dbReference type="PANTHER" id="PTHR32305:SF15">
    <property type="entry name" value="PROTEIN RHSA-RELATED"/>
    <property type="match status" value="1"/>
</dbReference>
<reference evidence="6 7" key="1">
    <citation type="submission" date="2016-10" db="EMBL/GenBank/DDBJ databases">
        <authorList>
            <person name="de Groot N.N."/>
        </authorList>
    </citation>
    <scope>NUCLEOTIDE SEQUENCE [LARGE SCALE GENOMIC DNA]</scope>
    <source>
        <strain evidence="6 7">StLB037</strain>
    </source>
</reference>
<dbReference type="Pfam" id="PF20148">
    <property type="entry name" value="DUF6531"/>
    <property type="match status" value="1"/>
</dbReference>
<feature type="domain" description="Teneurin-like YD-shell" evidence="5">
    <location>
        <begin position="1287"/>
        <end position="1463"/>
    </location>
</feature>
<dbReference type="InterPro" id="IPR056823">
    <property type="entry name" value="TEN-like_YD-shell"/>
</dbReference>
<sequence>MIRRAVAAVVTAAVVFGGGAVAEPPATAAELAAVARAEVLERVRQAASPDEASTANVKKPRSETPAPAGSATLDPGAASTLRADQLGVSAVFSGHDVDRRVTLEARQPADEAMALRTAAAETAGAVVSDVVEITATDAAGERLTSFPAELREVPDDESADGPPVYDVTPGISLTLAVDAARVAEAGVDPATLQIYTRSDPGEPWSLLPSYFDAETGTVRGESDHLSQFVVIGIPFVPVPGPRIVLDPDNDEGSVQTPAPASEFPYNWDLVDRLRGMLEDRCLARVTVTRPAGVRYVSRDTRARVAEAAKPDATVGVGFNTFRGFAWGTEREGGTLAFSRGRGGDNALAQSFVDQMPAYTGRPAKRAASTRNFPFAEYANLPGAYAHVEALYLDHNFDRPVIDHGFGSIVDGAFRSLGGYLETQGFDCSDPATGGWPSPPSQAELARWRNLGYQNHQIYGADPVSFSTGNLVESFPLFALSGPGAQAIEATLVYNAQDGRLSRVGAGWSFSLGARAQRFSDGSVLTVRGDGASDVFTPDGAGGYTSADDPDLTLVEAGAGRLRLADREGASWVFDAADIEGIGELVSHTDPSGDTTTLTYGAADPNVHQFVPLTSVTDAAGQTVTLESDGVGRVTAFRLPDGRTWRLAYDGAGNLASITDATGGTRSFTYDAAHRMLTATDASGSTYLVNVYDDQGRVVSQRDAEGTERRFVYEAGRTVYTDNEGRQSVFGFDDRYRITSVENPAGQVARWEFDARGDVTSHTDEAGRTTRYVYDAAGNLASETDAAGHDTRYTSTPSGQVASRTDALGRTWAYTYDARGLVTGEDRPDGTTTRYEYTPGGDLSAAIAPSGARTRYEYDARGNLTTLIDPLGHRTTYGYDASNRLTAVTDPLGAVTTWEWDAGDRIVATVDPTGARTTFTYDRNDNLTSATDATGAVTRYEWDALLRMVKTIAADGGETRYAYDREDNLVSSTDPEGATTQLLLDAAYRETGVVDPNGGRWEQEVDATGIPTAVTDAAGAVTSLALDELGRTVKTTDPTGVSTSVTYDEVGRVATETDAAGGVTAYAYDALDRVTKVTDPAGFTSEFVYDVDGNLVGTIDRLGNPTLFEVDAAGQVVAMTDATGAVEHYEYDAAGQITAIIDADGGRTTFTYDAAGRTTSVTDPLGAVTRTTYDAVGRVVVETDPLGAEARVEYDSVGRVVRTVDALGAEQRFAYDRAGRRTSATNANGVTTTYAYDAVGNLTTVTEAADAAAPADSDTNVTTTYTYSATGLLTGMTGPTGATTGWEYDAAGRPVVERGPAGERTETAYDAAGRVQRESNGVGLIAAYRYDARGDIVTLTRTDGDATFEYDAEQRRIAMTDPTGVTGWIYDEVGRMREQLDSNGQKLTHEYTATGLTAATTLPDGTVTRFAYDAAGRATTQTTPYGEVHYSYDAVGRRTGIERPNGVSTSVAYDAVGQVTRVSHATPPAADGSAPASATTVPALKTQVDGCRGVGDYLDKRTVPAAGSAKKCVKTAAYLDRRTLPSPETAAPAGASLTYDYAWNADGSVATEARTITAPDGAMDASAQSYDYDDLARLIESATASGETSRYGYDAAGNRTSWATGDRAVTATLDAAGRVTSTSEGASYAYDAAGSRSSAVVDGRWTTFAHDAAGRLTGTSTQDRSIAYGYDGLNRRVASSDTEAFGADESTRAWDGLLPVAGVSSRHGASSLLRDAAGDALVQSGASGVSWLLGDARDVTATASSGGVLDGLVSYGDFGGATFATSGWDAAVGYDGQPGDVSLGLDEYFARSYDPGVGSWLEADSWRGELGDPQSLNRYAYVTNSPVSYADAFGFARTRVGGGSGSRQTAYRSEARNEEIRFRNRVNAHRTTIGQPPVQTLGTSNGRFGGPVPKGTVHQPRSRSGGLQSLRHIQTVRGCGPVDWSCRGSQRDRAAIASSRGGSTGSKAPALNAVLRLFGAVGGAQILPFSVNATDLMQKIPELRQVANLPMSGIGVLVASAHGVRSCAYAPNGLLICQASSNPGGGGTTFGDVFVTTKRIQDVIADKDLLDHEVRHSEQWAGWGAVRFGVYYIGSAGVSQALTGNTGCLNYFELEAGLKEGNYDQICRKK</sequence>
<dbReference type="InterPro" id="IPR006530">
    <property type="entry name" value="YD"/>
</dbReference>
<feature type="chain" id="PRO_5010332529" evidence="3">
    <location>
        <begin position="23"/>
        <end position="2109"/>
    </location>
</feature>
<evidence type="ECO:0000313" key="6">
    <source>
        <dbReference type="EMBL" id="SDP12061.1"/>
    </source>
</evidence>
<dbReference type="Gene3D" id="3.40.630.40">
    <property type="entry name" value="Zn-dependent exopeptidases"/>
    <property type="match status" value="1"/>
</dbReference>
<evidence type="ECO:0000256" key="2">
    <source>
        <dbReference type="SAM" id="MobiDB-lite"/>
    </source>
</evidence>
<dbReference type="NCBIfam" id="TIGR01643">
    <property type="entry name" value="YD_repeat_2x"/>
    <property type="match status" value="18"/>
</dbReference>
<dbReference type="Gene3D" id="3.90.930.1">
    <property type="match status" value="1"/>
</dbReference>
<feature type="domain" description="Teneurin-like YD-shell" evidence="5">
    <location>
        <begin position="937"/>
        <end position="1124"/>
    </location>
</feature>
<feature type="region of interest" description="Disordered" evidence="2">
    <location>
        <begin position="1873"/>
        <end position="1905"/>
    </location>
</feature>
<keyword evidence="3" id="KW-0732">Signal</keyword>
<evidence type="ECO:0000259" key="4">
    <source>
        <dbReference type="Pfam" id="PF20148"/>
    </source>
</evidence>
<gene>
    <name evidence="6" type="ORF">SAMN04487788_2201</name>
</gene>
<dbReference type="Pfam" id="PF25023">
    <property type="entry name" value="TEN_YD-shell"/>
    <property type="match status" value="4"/>
</dbReference>
<keyword evidence="1" id="KW-0677">Repeat</keyword>
<dbReference type="PANTHER" id="PTHR32305">
    <property type="match status" value="1"/>
</dbReference>
<feature type="domain" description="DUF6531" evidence="4">
    <location>
        <begin position="461"/>
        <end position="535"/>
    </location>
</feature>
<evidence type="ECO:0000259" key="5">
    <source>
        <dbReference type="Pfam" id="PF25023"/>
    </source>
</evidence>
<name>A0A1H0Q3Q2_MICTS</name>
<feature type="compositionally biased region" description="Polar residues" evidence="2">
    <location>
        <begin position="1873"/>
        <end position="1885"/>
    </location>
</feature>